<dbReference type="Pfam" id="PF14791">
    <property type="entry name" value="DNA_pol_B_thumb"/>
    <property type="match status" value="1"/>
</dbReference>
<feature type="domain" description="BRCT" evidence="10">
    <location>
        <begin position="244"/>
        <end position="269"/>
    </location>
</feature>
<dbReference type="GO" id="GO:0006303">
    <property type="term" value="P:double-strand break repair via nonhomologous end joining"/>
    <property type="evidence" value="ECO:0007669"/>
    <property type="project" value="TreeGrafter"/>
</dbReference>
<dbReference type="InterPro" id="IPR029398">
    <property type="entry name" value="PolB_thumb"/>
</dbReference>
<evidence type="ECO:0000256" key="8">
    <source>
        <dbReference type="ARBA" id="ARBA00049244"/>
    </source>
</evidence>
<sequence>MYDARHRDERQNLLIDILGQRIVLAFVNNGQLHLQARKSKKRDALFGYFLTTLASNNRFSVRLPDMDDQDPSYQKTRARPQSPASTLSASGLDLTRLPPVAIFAAHLKDDEQKKLKNALRQYDAPLTTDMSKAKIFIGKVGTERRAEFELRSRKLVVEEIIAPKRPASPAKMNSHPNKRQRLSRSAGGPGEGDSTTEDETGDASKTNNEASNEKQFTPSSSPLRSDRDTLPALIFENTSNDDVIWVIKSDWVEVCIAADHLVPLGDYLVYKGRVRERPKSSNIKSIKDIFSVAPKQAPVSQRLLPTRPHRAQDILDRTKSDAVATLKKNTYQPPRFGSKVSRRFEGKSFAASSQPTTHSYASQAAHLLQQTTSEYEGENSDFPLPPEWVKQGVKYACQRFTPGNGPNEDFLDQLKKIRTARTLIDDEIGVRAYSTIIASIAAYPFKLSHPREIAQLPGCDEKTAALFVEWKNTGKIQGVEEYEHDEAMKVLRSFYDIWGVGAKTARQFYYNNHWTELDDIIEYGWNDLDRVQQIGVKYYDEFQEPIPRAEVEHIAAVVREHAVRLRDERITVTIVGGYRRGKEASGDVDMIVSHPELDKTAGLVQEIVELLEDAECITHVLTLSLKNTNRGQHALPFRSTKAAGAGFDTLDKALVVWQDSAWPTREQDLEESPRAKNPAIHRRVDIIVSPWRTVGCAVMGWSGGTTFQRDLRRYAKAVKDWKFDSSGIRSRIDGEAVLLEGPDGVAGTPEDAEKKVFEGLGLEYVPPEYRVTY</sequence>
<evidence type="ECO:0000256" key="4">
    <source>
        <dbReference type="ARBA" id="ARBA00022695"/>
    </source>
</evidence>
<dbReference type="InterPro" id="IPR019843">
    <property type="entry name" value="DNA_pol-X_BS"/>
</dbReference>
<comment type="catalytic activity">
    <reaction evidence="8">
        <text>DNA(n) + a 2'-deoxyribonucleoside 5'-triphosphate = DNA(n+1) + diphosphate</text>
        <dbReference type="Rhea" id="RHEA:22508"/>
        <dbReference type="Rhea" id="RHEA-COMP:17339"/>
        <dbReference type="Rhea" id="RHEA-COMP:17340"/>
        <dbReference type="ChEBI" id="CHEBI:33019"/>
        <dbReference type="ChEBI" id="CHEBI:61560"/>
        <dbReference type="ChEBI" id="CHEBI:173112"/>
        <dbReference type="EC" id="2.7.7.7"/>
    </reaction>
</comment>
<evidence type="ECO:0000256" key="9">
    <source>
        <dbReference type="SAM" id="MobiDB-lite"/>
    </source>
</evidence>
<gene>
    <name evidence="11" type="ORF">DDE83_006934</name>
</gene>
<feature type="compositionally biased region" description="Polar residues" evidence="9">
    <location>
        <begin position="203"/>
        <end position="223"/>
    </location>
</feature>
<name>A0A364MXG5_STELY</name>
<dbReference type="AlphaFoldDB" id="A0A364MXG5"/>
<dbReference type="Pfam" id="PF14792">
    <property type="entry name" value="DNA_pol_B_palm"/>
    <property type="match status" value="1"/>
</dbReference>
<dbReference type="PRINTS" id="PR00870">
    <property type="entry name" value="DNAPOLXBETA"/>
</dbReference>
<feature type="region of interest" description="Disordered" evidence="9">
    <location>
        <begin position="166"/>
        <end position="225"/>
    </location>
</feature>
<dbReference type="SUPFAM" id="SSF47802">
    <property type="entry name" value="DNA polymerase beta, N-terminal domain-like"/>
    <property type="match status" value="1"/>
</dbReference>
<dbReference type="InterPro" id="IPR002054">
    <property type="entry name" value="DNA-dir_DNA_pol_X"/>
</dbReference>
<comment type="caution">
    <text evidence="11">The sequence shown here is derived from an EMBL/GenBank/DDBJ whole genome shotgun (WGS) entry which is preliminary data.</text>
</comment>
<comment type="similarity">
    <text evidence="1">Belongs to the DNA polymerase type-X family.</text>
</comment>
<dbReference type="InterPro" id="IPR001357">
    <property type="entry name" value="BRCT_dom"/>
</dbReference>
<dbReference type="CDD" id="cd00141">
    <property type="entry name" value="NT_POLXc"/>
    <property type="match status" value="1"/>
</dbReference>
<evidence type="ECO:0000256" key="1">
    <source>
        <dbReference type="ARBA" id="ARBA00008323"/>
    </source>
</evidence>
<dbReference type="GO" id="GO:0003887">
    <property type="term" value="F:DNA-directed DNA polymerase activity"/>
    <property type="evidence" value="ECO:0007669"/>
    <property type="project" value="UniProtKB-KW"/>
</dbReference>
<evidence type="ECO:0000256" key="3">
    <source>
        <dbReference type="ARBA" id="ARBA00022679"/>
    </source>
</evidence>
<dbReference type="InterPro" id="IPR010996">
    <property type="entry name" value="HHH_MUS81"/>
</dbReference>
<dbReference type="Proteomes" id="UP000249619">
    <property type="component" value="Unassembled WGS sequence"/>
</dbReference>
<keyword evidence="4 11" id="KW-0548">Nucleotidyltransferase</keyword>
<evidence type="ECO:0000313" key="11">
    <source>
        <dbReference type="EMBL" id="RAR06448.1"/>
    </source>
</evidence>
<dbReference type="PROSITE" id="PS50172">
    <property type="entry name" value="BRCT"/>
    <property type="match status" value="1"/>
</dbReference>
<accession>A0A364MXG5</accession>
<evidence type="ECO:0000256" key="6">
    <source>
        <dbReference type="ARBA" id="ARBA00022932"/>
    </source>
</evidence>
<dbReference type="SUPFAM" id="SSF81585">
    <property type="entry name" value="PsbU/PolX domain-like"/>
    <property type="match status" value="1"/>
</dbReference>
<protein>
    <recommendedName>
        <fullName evidence="2">DNA-directed DNA polymerase</fullName>
        <ecNumber evidence="2">2.7.7.7</ecNumber>
    </recommendedName>
</protein>
<dbReference type="InterPro" id="IPR002008">
    <property type="entry name" value="DNA_pol_X_beta-like"/>
</dbReference>
<dbReference type="PANTHER" id="PTHR11276:SF29">
    <property type="entry name" value="DNA POLYMERASE TYPE-X FAMILY PROTEIN POL4"/>
    <property type="match status" value="1"/>
</dbReference>
<dbReference type="InterPro" id="IPR018944">
    <property type="entry name" value="DNA_pol_lambd_fingers_domain"/>
</dbReference>
<dbReference type="Gene3D" id="3.30.460.10">
    <property type="entry name" value="Beta Polymerase, domain 2"/>
    <property type="match status" value="1"/>
</dbReference>
<keyword evidence="6" id="KW-0239">DNA-directed DNA polymerase</keyword>
<dbReference type="InterPro" id="IPR043519">
    <property type="entry name" value="NT_sf"/>
</dbReference>
<keyword evidence="12" id="KW-1185">Reference proteome</keyword>
<dbReference type="FunFam" id="1.10.150.110:FF:000005">
    <property type="entry name" value="DNA polymerase POL4"/>
    <property type="match status" value="1"/>
</dbReference>
<dbReference type="EC" id="2.7.7.7" evidence="2"/>
<dbReference type="PANTHER" id="PTHR11276">
    <property type="entry name" value="DNA POLYMERASE TYPE-X FAMILY MEMBER"/>
    <property type="match status" value="1"/>
</dbReference>
<dbReference type="InterPro" id="IPR037160">
    <property type="entry name" value="DNA_Pol_thumb_sf"/>
</dbReference>
<dbReference type="Gene3D" id="3.30.210.10">
    <property type="entry name" value="DNA polymerase, thumb domain"/>
    <property type="match status" value="1"/>
</dbReference>
<dbReference type="PRINTS" id="PR00869">
    <property type="entry name" value="DNAPOLX"/>
</dbReference>
<evidence type="ECO:0000259" key="10">
    <source>
        <dbReference type="PROSITE" id="PS50172"/>
    </source>
</evidence>
<dbReference type="Pfam" id="PF10391">
    <property type="entry name" value="DNA_pol_lambd_f"/>
    <property type="match status" value="1"/>
</dbReference>
<keyword evidence="3 11" id="KW-0808">Transferase</keyword>
<feature type="region of interest" description="Disordered" evidence="9">
    <location>
        <begin position="61"/>
        <end position="90"/>
    </location>
</feature>
<dbReference type="STRING" id="183478.A0A364MXG5"/>
<dbReference type="GO" id="GO:0003677">
    <property type="term" value="F:DNA binding"/>
    <property type="evidence" value="ECO:0007669"/>
    <property type="project" value="InterPro"/>
</dbReference>
<dbReference type="Pfam" id="PF14716">
    <property type="entry name" value="HHH_8"/>
    <property type="match status" value="1"/>
</dbReference>
<dbReference type="InterPro" id="IPR027421">
    <property type="entry name" value="DNA_pol_lamdba_lyase_dom_sf"/>
</dbReference>
<dbReference type="SMART" id="SM00483">
    <property type="entry name" value="POLXc"/>
    <property type="match status" value="1"/>
</dbReference>
<dbReference type="InterPro" id="IPR022312">
    <property type="entry name" value="DNA_pol_X"/>
</dbReference>
<dbReference type="Gene3D" id="1.10.150.110">
    <property type="entry name" value="DNA polymerase beta, N-terminal domain-like"/>
    <property type="match status" value="1"/>
</dbReference>
<dbReference type="EMBL" id="QGDH01000115">
    <property type="protein sequence ID" value="RAR06448.1"/>
    <property type="molecule type" value="Genomic_DNA"/>
</dbReference>
<evidence type="ECO:0000256" key="7">
    <source>
        <dbReference type="ARBA" id="ARBA00023204"/>
    </source>
</evidence>
<reference evidence="12" key="1">
    <citation type="submission" date="2018-05" db="EMBL/GenBank/DDBJ databases">
        <title>Draft genome sequence of Stemphylium lycopersici strain CIDEFI 213.</title>
        <authorList>
            <person name="Medina R."/>
            <person name="Franco M.E.E."/>
            <person name="Lucentini C.G."/>
            <person name="Saparrat M.C.N."/>
            <person name="Balatti P.A."/>
        </authorList>
    </citation>
    <scope>NUCLEOTIDE SEQUENCE [LARGE SCALE GENOMIC DNA]</scope>
    <source>
        <strain evidence="12">CIDEFI 213</strain>
    </source>
</reference>
<keyword evidence="5" id="KW-0227">DNA damage</keyword>
<evidence type="ECO:0000256" key="2">
    <source>
        <dbReference type="ARBA" id="ARBA00012417"/>
    </source>
</evidence>
<evidence type="ECO:0000313" key="12">
    <source>
        <dbReference type="Proteomes" id="UP000249619"/>
    </source>
</evidence>
<evidence type="ECO:0000256" key="5">
    <source>
        <dbReference type="ARBA" id="ARBA00022763"/>
    </source>
</evidence>
<dbReference type="PROSITE" id="PS00522">
    <property type="entry name" value="DNA_POLYMERASE_X"/>
    <property type="match status" value="1"/>
</dbReference>
<dbReference type="FunFam" id="3.30.210.10:FF:000005">
    <property type="entry name" value="DNA polymerase IV"/>
    <property type="match status" value="1"/>
</dbReference>
<organism evidence="11 12">
    <name type="scientific">Stemphylium lycopersici</name>
    <name type="common">Tomato gray leaf spot disease fungus</name>
    <name type="synonym">Thyrospora lycopersici</name>
    <dbReference type="NCBI Taxonomy" id="183478"/>
    <lineage>
        <taxon>Eukaryota</taxon>
        <taxon>Fungi</taxon>
        <taxon>Dikarya</taxon>
        <taxon>Ascomycota</taxon>
        <taxon>Pezizomycotina</taxon>
        <taxon>Dothideomycetes</taxon>
        <taxon>Pleosporomycetidae</taxon>
        <taxon>Pleosporales</taxon>
        <taxon>Pleosporineae</taxon>
        <taxon>Pleosporaceae</taxon>
        <taxon>Stemphylium</taxon>
    </lineage>
</organism>
<dbReference type="Gene3D" id="1.10.150.20">
    <property type="entry name" value="5' to 3' exonuclease, C-terminal subdomain"/>
    <property type="match status" value="1"/>
</dbReference>
<dbReference type="SUPFAM" id="SSF81301">
    <property type="entry name" value="Nucleotidyltransferase"/>
    <property type="match status" value="1"/>
</dbReference>
<dbReference type="GO" id="GO:0005634">
    <property type="term" value="C:nucleus"/>
    <property type="evidence" value="ECO:0007669"/>
    <property type="project" value="TreeGrafter"/>
</dbReference>
<dbReference type="OrthoDB" id="205514at2759"/>
<proteinExistence type="inferred from homology"/>
<keyword evidence="7" id="KW-0234">DNA repair</keyword>
<dbReference type="InterPro" id="IPR028207">
    <property type="entry name" value="DNA_pol_B_palm_palm"/>
</dbReference>